<evidence type="ECO:0000313" key="2">
    <source>
        <dbReference type="Proteomes" id="UP000295131"/>
    </source>
</evidence>
<sequence>MNEEQMDLFTYERRALRSAEVIAFPIDQRLVHIRMTARQLEVKKGEAADRFWRTECRRLWGRLQAEGFSEIEVRDQIAEFAEAVHSEMKRAAWATWKAGSPSGAA</sequence>
<proteinExistence type="predicted"/>
<dbReference type="RefSeq" id="WP_133282944.1">
    <property type="nucleotide sequence ID" value="NZ_SMSI01000001.1"/>
</dbReference>
<gene>
    <name evidence="1" type="ORF">E2A64_02990</name>
</gene>
<accession>A0A4R5PMI5</accession>
<dbReference type="Proteomes" id="UP000295131">
    <property type="component" value="Unassembled WGS sequence"/>
</dbReference>
<name>A0A4R5PMI5_9HYPH</name>
<comment type="caution">
    <text evidence="1">The sequence shown here is derived from an EMBL/GenBank/DDBJ whole genome shotgun (WGS) entry which is preliminary data.</text>
</comment>
<keyword evidence="2" id="KW-1185">Reference proteome</keyword>
<reference evidence="1 2" key="1">
    <citation type="journal article" date="2013" name="Int. J. Syst. Evol. Microbiol.">
        <title>Hoeflea suaedae sp. nov., an endophytic bacterium isolated from the root of the halophyte Suaeda maritima.</title>
        <authorList>
            <person name="Chung E.J."/>
            <person name="Park J.A."/>
            <person name="Pramanik P."/>
            <person name="Bibi F."/>
            <person name="Jeon C.O."/>
            <person name="Chung Y.R."/>
        </authorList>
    </citation>
    <scope>NUCLEOTIDE SEQUENCE [LARGE SCALE GENOMIC DNA]</scope>
    <source>
        <strain evidence="1 2">YC6898</strain>
    </source>
</reference>
<dbReference type="EMBL" id="SMSI01000001">
    <property type="protein sequence ID" value="TDH38109.1"/>
    <property type="molecule type" value="Genomic_DNA"/>
</dbReference>
<dbReference type="OrthoDB" id="8083007at2"/>
<dbReference type="Pfam" id="PF19551">
    <property type="entry name" value="DUF6074"/>
    <property type="match status" value="1"/>
</dbReference>
<dbReference type="AlphaFoldDB" id="A0A4R5PMI5"/>
<protein>
    <submittedName>
        <fullName evidence="1">Uncharacterized protein</fullName>
    </submittedName>
</protein>
<organism evidence="1 2">
    <name type="scientific">Pseudohoeflea suaedae</name>
    <dbReference type="NCBI Taxonomy" id="877384"/>
    <lineage>
        <taxon>Bacteria</taxon>
        <taxon>Pseudomonadati</taxon>
        <taxon>Pseudomonadota</taxon>
        <taxon>Alphaproteobacteria</taxon>
        <taxon>Hyphomicrobiales</taxon>
        <taxon>Rhizobiaceae</taxon>
        <taxon>Pseudohoeflea</taxon>
    </lineage>
</organism>
<evidence type="ECO:0000313" key="1">
    <source>
        <dbReference type="EMBL" id="TDH38109.1"/>
    </source>
</evidence>
<dbReference type="InterPro" id="IPR045720">
    <property type="entry name" value="DUF6074"/>
</dbReference>